<gene>
    <name evidence="3" type="ORF">CA7LBN_000104</name>
</gene>
<proteinExistence type="predicted"/>
<dbReference type="EMBL" id="CP076749">
    <property type="protein sequence ID" value="QWW21358.1"/>
    <property type="molecule type" value="Genomic_DNA"/>
</dbReference>
<feature type="compositionally biased region" description="Acidic residues" evidence="2">
    <location>
        <begin position="374"/>
        <end position="386"/>
    </location>
</feature>
<name>A0A8F3AFM2_CANAR</name>
<evidence type="ECO:0000256" key="1">
    <source>
        <dbReference type="PROSITE-ProRule" id="PRU00339"/>
    </source>
</evidence>
<feature type="region of interest" description="Disordered" evidence="2">
    <location>
        <begin position="430"/>
        <end position="555"/>
    </location>
</feature>
<feature type="compositionally biased region" description="Basic and acidic residues" evidence="2">
    <location>
        <begin position="484"/>
        <end position="500"/>
    </location>
</feature>
<feature type="compositionally biased region" description="Basic and acidic residues" evidence="2">
    <location>
        <begin position="436"/>
        <end position="463"/>
    </location>
</feature>
<feature type="region of interest" description="Disordered" evidence="2">
    <location>
        <begin position="369"/>
        <end position="400"/>
    </location>
</feature>
<dbReference type="AlphaFoldDB" id="A0A8F3AFM2"/>
<dbReference type="InterPro" id="IPR011990">
    <property type="entry name" value="TPR-like_helical_dom_sf"/>
</dbReference>
<dbReference type="SUPFAM" id="SSF48452">
    <property type="entry name" value="TPR-like"/>
    <property type="match status" value="1"/>
</dbReference>
<keyword evidence="1" id="KW-0802">TPR repeat</keyword>
<dbReference type="CDD" id="cd24142">
    <property type="entry name" value="ACL4-like"/>
    <property type="match status" value="1"/>
</dbReference>
<evidence type="ECO:0000313" key="3">
    <source>
        <dbReference type="EMBL" id="QWW21358.1"/>
    </source>
</evidence>
<organism evidence="3">
    <name type="scientific">Candidozyma auris</name>
    <name type="common">Yeast</name>
    <name type="synonym">Candida auris</name>
    <dbReference type="NCBI Taxonomy" id="498019"/>
    <lineage>
        <taxon>Eukaryota</taxon>
        <taxon>Fungi</taxon>
        <taxon>Dikarya</taxon>
        <taxon>Ascomycota</taxon>
        <taxon>Saccharomycotina</taxon>
        <taxon>Pichiomycetes</taxon>
        <taxon>Metschnikowiaceae</taxon>
        <taxon>Candidozyma</taxon>
    </lineage>
</organism>
<reference evidence="3" key="1">
    <citation type="submission" date="2021-06" db="EMBL/GenBank/DDBJ databases">
        <title>Candida auris outbreak in lebanese hospital.</title>
        <authorList>
            <person name="Finianos M."/>
        </authorList>
    </citation>
    <scope>NUCLEOTIDE SEQUENCE</scope>
    <source>
        <strain evidence="3">CA7LBN</strain>
    </source>
</reference>
<dbReference type="PROSITE" id="PS50005">
    <property type="entry name" value="TPR"/>
    <property type="match status" value="1"/>
</dbReference>
<sequence>MDEVIAKARALLQSSQETKALELLGPHVAKKSDDPRLLEVFGECLLEANDVEAAYNVLQKAVSSDPDGSLGVDKFLYLGQIIGGSDGIEHINVALAKLQEQLEKVVDNSGTDDTVLVELAKLYPSTEDLAGHLIKKLNQGIFAEIEIWMTDLCMEPEAEEQCDKLISHSLSLDETNPEAHSHLASIRISQQKNDEAREALQRSWELFQAKKQALEESHDKGDGVDASLEYVELVQPLLGLSRFAIELEMYDVAPSIAASVAEINDNALDAFYYEALAHLLRAKKIYGDSNPESVPAESDYREIDLREVISSENEDVQSGLHDARSALTQGYRVLNSADAEAMDPDVAGQVSELLSALGGPIMADLMPERKSHEDDEDEDWEDEIVSDNEPTLESKRGRANPIKNTIKHARALSGQMGLKLRPDIEGAKVSTSLGKRALEDPESSTKRQKGESENSEPSERHNSDSLSLESGSVTDDEREEDENVESREVIEKVKEDEDKKNHKGLQNKSESPRKSSWRNTPFRNKVEPRKESLPTYTTDTLHSDKHQKFLNKYIH</sequence>
<feature type="compositionally biased region" description="Acidic residues" evidence="2">
    <location>
        <begin position="474"/>
        <end position="483"/>
    </location>
</feature>
<dbReference type="Proteomes" id="UP000825438">
    <property type="component" value="Chromosome I"/>
</dbReference>
<protein>
    <submittedName>
        <fullName evidence="3">Uncharacterized protein</fullName>
    </submittedName>
</protein>
<accession>A0A8F3AFM2</accession>
<feature type="repeat" description="TPR" evidence="1">
    <location>
        <begin position="35"/>
        <end position="68"/>
    </location>
</feature>
<evidence type="ECO:0000256" key="2">
    <source>
        <dbReference type="SAM" id="MobiDB-lite"/>
    </source>
</evidence>
<dbReference type="Gene3D" id="1.25.40.10">
    <property type="entry name" value="Tetratricopeptide repeat domain"/>
    <property type="match status" value="2"/>
</dbReference>
<dbReference type="InterPro" id="IPR019734">
    <property type="entry name" value="TPR_rpt"/>
</dbReference>